<accession>A0A218WBM1</accession>
<comment type="caution">
    <text evidence="3">The sequence shown here is derived from an EMBL/GenBank/DDBJ whole genome shotgun (WGS) entry which is preliminary data.</text>
</comment>
<proteinExistence type="predicted"/>
<evidence type="ECO:0000313" key="4">
    <source>
        <dbReference type="Proteomes" id="UP000197138"/>
    </source>
</evidence>
<feature type="repeat" description="Hemopexin" evidence="1">
    <location>
        <begin position="5"/>
        <end position="56"/>
    </location>
</feature>
<name>A0A218WBM1_PUNGR</name>
<reference evidence="4" key="1">
    <citation type="journal article" date="2017" name="Plant J.">
        <title>The pomegranate (Punica granatum L.) genome and the genomics of punicalagin biosynthesis.</title>
        <authorList>
            <person name="Qin G."/>
            <person name="Xu C."/>
            <person name="Ming R."/>
            <person name="Tang H."/>
            <person name="Guyot R."/>
            <person name="Kramer E.M."/>
            <person name="Hu Y."/>
            <person name="Yi X."/>
            <person name="Qi Y."/>
            <person name="Xu X."/>
            <person name="Gao Z."/>
            <person name="Pan H."/>
            <person name="Jian J."/>
            <person name="Tian Y."/>
            <person name="Yue Z."/>
            <person name="Xu Y."/>
        </authorList>
    </citation>
    <scope>NUCLEOTIDE SEQUENCE [LARGE SCALE GENOMIC DNA]</scope>
    <source>
        <strain evidence="4">cv. Dabenzi</strain>
    </source>
</reference>
<organism evidence="3 4">
    <name type="scientific">Punica granatum</name>
    <name type="common">Pomegranate</name>
    <dbReference type="NCBI Taxonomy" id="22663"/>
    <lineage>
        <taxon>Eukaryota</taxon>
        <taxon>Viridiplantae</taxon>
        <taxon>Streptophyta</taxon>
        <taxon>Embryophyta</taxon>
        <taxon>Tracheophyta</taxon>
        <taxon>Spermatophyta</taxon>
        <taxon>Magnoliopsida</taxon>
        <taxon>eudicotyledons</taxon>
        <taxon>Gunneridae</taxon>
        <taxon>Pentapetalae</taxon>
        <taxon>rosids</taxon>
        <taxon>malvids</taxon>
        <taxon>Myrtales</taxon>
        <taxon>Lythraceae</taxon>
        <taxon>Punica</taxon>
    </lineage>
</organism>
<reference evidence="3" key="2">
    <citation type="submission" date="2017-06" db="EMBL/GenBank/DDBJ databases">
        <title>The pomegranate genome and the genomics of punicalagin biosynthesis.</title>
        <authorList>
            <person name="Xu C."/>
        </authorList>
    </citation>
    <scope>NUCLEOTIDE SEQUENCE [LARGE SCALE GENOMIC DNA]</scope>
    <source>
        <tissue evidence="3">Fresh leaf</tissue>
    </source>
</reference>
<evidence type="ECO:0000313" key="3">
    <source>
        <dbReference type="EMBL" id="OWM69472.1"/>
    </source>
</evidence>
<feature type="repeat" description="Hemopexin" evidence="1">
    <location>
        <begin position="87"/>
        <end position="134"/>
    </location>
</feature>
<sequence>MSQFMWPVDAAFRSSRKNEAFVFKGNKYVLINYAPGTTDDEVVHGPLLIRDGFPSLAGTPFGQNDWIVRGPITIASMFPFLTGTVFEKGIDAAFESSRKYEAYIFRGNRYARINYCSNPHLVSISLIAQCFPSLRNTIFESGIHAAFASHRYNEAYIFKYGDYTRINFAPGTTSDYIIGGVKEIYQNWPSLSVIVPRRPAPKFGVGLVVVVEDTSS</sequence>
<dbReference type="Gene3D" id="2.110.10.10">
    <property type="entry name" value="Hemopexin-like domain"/>
    <property type="match status" value="1"/>
</dbReference>
<gene>
    <name evidence="2" type="ORF">CDL15_Pgr008209</name>
    <name evidence="3" type="ORF">CDL15_Pgr013933</name>
</gene>
<feature type="repeat" description="Hemopexin" evidence="1">
    <location>
        <begin position="140"/>
        <end position="191"/>
    </location>
</feature>
<evidence type="ECO:0000256" key="1">
    <source>
        <dbReference type="PROSITE-ProRule" id="PRU01011"/>
    </source>
</evidence>
<dbReference type="EMBL" id="MTKT01005898">
    <property type="protein sequence ID" value="OWM63666.1"/>
    <property type="molecule type" value="Genomic_DNA"/>
</dbReference>
<dbReference type="Proteomes" id="UP000197138">
    <property type="component" value="Unassembled WGS sequence"/>
</dbReference>
<evidence type="ECO:0008006" key="5">
    <source>
        <dbReference type="Google" id="ProtNLM"/>
    </source>
</evidence>
<dbReference type="InterPro" id="IPR018487">
    <property type="entry name" value="Hemopexin-like_repeat"/>
</dbReference>
<dbReference type="SUPFAM" id="SSF50923">
    <property type="entry name" value="Hemopexin-like domain"/>
    <property type="match status" value="1"/>
</dbReference>
<dbReference type="PROSITE" id="PS51642">
    <property type="entry name" value="HEMOPEXIN_2"/>
    <property type="match status" value="3"/>
</dbReference>
<dbReference type="Pfam" id="PF00045">
    <property type="entry name" value="Hemopexin"/>
    <property type="match status" value="2"/>
</dbReference>
<dbReference type="AlphaFoldDB" id="A0A218WBM1"/>
<evidence type="ECO:0000313" key="2">
    <source>
        <dbReference type="EMBL" id="OWM63666.1"/>
    </source>
</evidence>
<dbReference type="EMBL" id="MTKT01004864">
    <property type="protein sequence ID" value="OWM69472.1"/>
    <property type="molecule type" value="Genomic_DNA"/>
</dbReference>
<dbReference type="SMART" id="SM00120">
    <property type="entry name" value="HX"/>
    <property type="match status" value="3"/>
</dbReference>
<protein>
    <recommendedName>
        <fullName evidence="5">Albumin-2-like</fullName>
    </recommendedName>
</protein>
<dbReference type="InterPro" id="IPR036375">
    <property type="entry name" value="Hemopexin-like_dom_sf"/>
</dbReference>